<keyword evidence="7" id="KW-1185">Reference proteome</keyword>
<protein>
    <submittedName>
        <fullName evidence="6">SNF2-related protein</fullName>
    </submittedName>
</protein>
<dbReference type="PROSITE" id="PS51192">
    <property type="entry name" value="HELICASE_ATP_BIND_1"/>
    <property type="match status" value="1"/>
</dbReference>
<dbReference type="Pfam" id="PF00271">
    <property type="entry name" value="Helicase_C"/>
    <property type="match status" value="1"/>
</dbReference>
<dbReference type="Pfam" id="PF00176">
    <property type="entry name" value="SNF2-rel_dom"/>
    <property type="match status" value="1"/>
</dbReference>
<feature type="domain" description="Helicase ATP-binding" evidence="4">
    <location>
        <begin position="637"/>
        <end position="799"/>
    </location>
</feature>
<evidence type="ECO:0000259" key="5">
    <source>
        <dbReference type="PROSITE" id="PS51194"/>
    </source>
</evidence>
<feature type="domain" description="SWIM-type" evidence="3">
    <location>
        <begin position="57"/>
        <end position="97"/>
    </location>
</feature>
<dbReference type="PROSITE" id="PS50966">
    <property type="entry name" value="ZF_SWIM"/>
    <property type="match status" value="1"/>
</dbReference>
<dbReference type="Gene3D" id="3.40.50.300">
    <property type="entry name" value="P-loop containing nucleotide triphosphate hydrolases"/>
    <property type="match status" value="1"/>
</dbReference>
<dbReference type="InterPro" id="IPR014001">
    <property type="entry name" value="Helicase_ATP-bd"/>
</dbReference>
<proteinExistence type="predicted"/>
<dbReference type="Gene3D" id="3.40.50.10810">
    <property type="entry name" value="Tandem AAA-ATPase domain"/>
    <property type="match status" value="1"/>
</dbReference>
<evidence type="ECO:0000313" key="6">
    <source>
        <dbReference type="EMBL" id="MFC5381630.1"/>
    </source>
</evidence>
<organism evidence="6 7">
    <name type="scientific">Aquipuribacter nitratireducens</name>
    <dbReference type="NCBI Taxonomy" id="650104"/>
    <lineage>
        <taxon>Bacteria</taxon>
        <taxon>Bacillati</taxon>
        <taxon>Actinomycetota</taxon>
        <taxon>Actinomycetes</taxon>
        <taxon>Micrococcales</taxon>
        <taxon>Intrasporangiaceae</taxon>
        <taxon>Aquipuribacter</taxon>
    </lineage>
</organism>
<reference evidence="7" key="1">
    <citation type="journal article" date="2019" name="Int. J. Syst. Evol. Microbiol.">
        <title>The Global Catalogue of Microorganisms (GCM) 10K type strain sequencing project: providing services to taxonomists for standard genome sequencing and annotation.</title>
        <authorList>
            <consortium name="The Broad Institute Genomics Platform"/>
            <consortium name="The Broad Institute Genome Sequencing Center for Infectious Disease"/>
            <person name="Wu L."/>
            <person name="Ma J."/>
        </authorList>
    </citation>
    <scope>NUCLEOTIDE SEQUENCE [LARGE SCALE GENOMIC DNA]</scope>
    <source>
        <strain evidence="7">CCUG 43114</strain>
    </source>
</reference>
<dbReference type="InterPro" id="IPR049730">
    <property type="entry name" value="SNF2/RAD54-like_C"/>
</dbReference>
<comment type="caution">
    <text evidence="6">The sequence shown here is derived from an EMBL/GenBank/DDBJ whole genome shotgun (WGS) entry which is preliminary data.</text>
</comment>
<accession>A0ABW0GQX4</accession>
<dbReference type="SMART" id="SM00490">
    <property type="entry name" value="HELICc"/>
    <property type="match status" value="1"/>
</dbReference>
<name>A0ABW0GQX4_9MICO</name>
<dbReference type="Proteomes" id="UP001596122">
    <property type="component" value="Unassembled WGS sequence"/>
</dbReference>
<dbReference type="EMBL" id="JBHSLD010000009">
    <property type="protein sequence ID" value="MFC5381630.1"/>
    <property type="molecule type" value="Genomic_DNA"/>
</dbReference>
<dbReference type="SMART" id="SM00487">
    <property type="entry name" value="DEXDc"/>
    <property type="match status" value="1"/>
</dbReference>
<dbReference type="InterPro" id="IPR027417">
    <property type="entry name" value="P-loop_NTPase"/>
</dbReference>
<dbReference type="InterPro" id="IPR001650">
    <property type="entry name" value="Helicase_C-like"/>
</dbReference>
<feature type="domain" description="Helicase C-terminal" evidence="5">
    <location>
        <begin position="922"/>
        <end position="1084"/>
    </location>
</feature>
<evidence type="ECO:0000259" key="3">
    <source>
        <dbReference type="PROSITE" id="PS50966"/>
    </source>
</evidence>
<evidence type="ECO:0000256" key="1">
    <source>
        <dbReference type="ARBA" id="ARBA00022801"/>
    </source>
</evidence>
<dbReference type="SUPFAM" id="SSF52540">
    <property type="entry name" value="P-loop containing nucleoside triphosphate hydrolases"/>
    <property type="match status" value="2"/>
</dbReference>
<dbReference type="InterPro" id="IPR038718">
    <property type="entry name" value="SNF2-like_sf"/>
</dbReference>
<evidence type="ECO:0000259" key="4">
    <source>
        <dbReference type="PROSITE" id="PS51192"/>
    </source>
</evidence>
<dbReference type="InterPro" id="IPR000330">
    <property type="entry name" value="SNF2_N"/>
</dbReference>
<keyword evidence="2" id="KW-0479">Metal-binding</keyword>
<keyword evidence="2" id="KW-0862">Zinc</keyword>
<keyword evidence="1" id="KW-0378">Hydrolase</keyword>
<dbReference type="PROSITE" id="PS51194">
    <property type="entry name" value="HELICASE_CTER"/>
    <property type="match status" value="1"/>
</dbReference>
<keyword evidence="2" id="KW-0863">Zinc-finger</keyword>
<dbReference type="RefSeq" id="WP_340269572.1">
    <property type="nucleotide sequence ID" value="NZ_JBBEOG010000004.1"/>
</dbReference>
<dbReference type="CDD" id="cd18793">
    <property type="entry name" value="SF2_C_SNF"/>
    <property type="match status" value="1"/>
</dbReference>
<dbReference type="Pfam" id="PF04434">
    <property type="entry name" value="SWIM"/>
    <property type="match status" value="1"/>
</dbReference>
<sequence>MAHWTDGLDDAAIRAVVDPGTFGRGADYARRGMVLRVTGQGGGALLGEVRGSGREPYTTLVTPTPVGSRGRRRWTARCSCPVGGDCKHAVAVLLAARGPTTLDAGRAPAPWEAQLGPLVEPDPTAPSRDGGGAALALQLEVASTRTGAGSSRRVLLRPLVRGAKGTWVRGGASWRELEHGWAAYGRPAPHPAHREALLALHAAYQSRGRGRYLADRPVHLDEVGPAVWRLLEQLRTAGVALLSAGGGEVHLAASPARAVVDVVLGQGGRAPAHASMTTVVDVDGTSRPASELLVVGSPVHGVVVELPDAGLLLAGLQEPAGPQLSTLLQEGRQVEIPAADLPRFLREYYPRLRQVLELVSSDGSVTFPEVLPPALGVRLTYEAASRLVVEWAFTYRVGGEVVRAGLTEAAAPGVVRDEAAEQSLLDGLRERAGDLDVLWTDGGDERLLVPSQRLSGLDTVRFTEDTVPRLRDAGVEVEVRGAPGEYRYTEEAPVVRLSATESGQRDWFDLGVTVTVAGEQVPFEPLFVALAHGDSHLVLDSGTWFAIDRPELAQLRSLIEEARELQDRPSDGLRISAYQADLWQELTRLGVVEEQSRRWSEAVGALVGLEAVPEWPVPAGVEAQLRPYQLDGYRWLAFLQENGLGGVLADDMGLGKTLQVLAMVTGAVERGTTDPFLVVAPTSVVPTWLHEAARFTPGLRVVGITQTSRASGATVAEQAEGAHVVVTSYALFRLDGEQYEALPWAGLLLDEAQAVKNHRGRTHQVARRVDAPFKLAVTGTPLENTLMELWALLSIVAPGLYPDPKRFAARYAVPIEKGDTEALARLRRRVRPLMRRRSKEQVATELPPKVEQVIEVELNPRHRRIYATHLQRERQKVLRLIDDPQRNRFAILRSITLLRRLSLDPALVDEAYAGVAASKVDVLAELLDEVIDEGHRALVFSQFTGFLRTVRDRLDADGVAYSYLDGRTRDRARRLQEFREGDQPVFLISLKAGGVGLTLTEADYVFVLDPWWNPAVEAQAVDRTHRIGQDKTVMVYRLVASDTIEDKVMQLKERKLELFASVMDDGDALGGALTTEEIAGLLEP</sequence>
<evidence type="ECO:0000313" key="7">
    <source>
        <dbReference type="Proteomes" id="UP001596122"/>
    </source>
</evidence>
<evidence type="ECO:0000256" key="2">
    <source>
        <dbReference type="PROSITE-ProRule" id="PRU00325"/>
    </source>
</evidence>
<dbReference type="InterPro" id="IPR007527">
    <property type="entry name" value="Znf_SWIM"/>
</dbReference>
<dbReference type="PANTHER" id="PTHR10799">
    <property type="entry name" value="SNF2/RAD54 HELICASE FAMILY"/>
    <property type="match status" value="1"/>
</dbReference>
<gene>
    <name evidence="6" type="ORF">ACFPJ6_12600</name>
</gene>